<proteinExistence type="predicted"/>
<accession>A0A179BX79</accession>
<sequence length="114" mass="12673">MSIRWILEDKRLVWLALGTKFGDQRLLLNSISFAELNQNFGLSQIFWLTACRPSAEIFGCECWGAQTALCALEKAANAKAEKLVTKGKPLDPEELIRTGAAVRPTCQNSIFRTA</sequence>
<dbReference type="EMBL" id="LWBS01000065">
    <property type="protein sequence ID" value="OAP96246.1"/>
    <property type="molecule type" value="Genomic_DNA"/>
</dbReference>
<organism evidence="1">
    <name type="scientific">Rhizobium leguminosarum</name>
    <dbReference type="NCBI Taxonomy" id="384"/>
    <lineage>
        <taxon>Bacteria</taxon>
        <taxon>Pseudomonadati</taxon>
        <taxon>Pseudomonadota</taxon>
        <taxon>Alphaproteobacteria</taxon>
        <taxon>Hyphomicrobiales</taxon>
        <taxon>Rhizobiaceae</taxon>
        <taxon>Rhizobium/Agrobacterium group</taxon>
        <taxon>Rhizobium</taxon>
    </lineage>
</organism>
<gene>
    <name evidence="1" type="ORF">A4U53_38570</name>
</gene>
<evidence type="ECO:0000313" key="1">
    <source>
        <dbReference type="EMBL" id="OAP96246.1"/>
    </source>
</evidence>
<dbReference type="Gene3D" id="6.10.250.570">
    <property type="match status" value="1"/>
</dbReference>
<protein>
    <submittedName>
        <fullName evidence="1">Uncharacterized protein</fullName>
    </submittedName>
</protein>
<dbReference type="AlphaFoldDB" id="A0A179BX79"/>
<reference evidence="1" key="1">
    <citation type="submission" date="2016-04" db="EMBL/GenBank/DDBJ databases">
        <title>Fast-growing isolate from the root nodules of Vavilovia formosa.</title>
        <authorList>
            <person name="Kimeklis A."/>
            <person name="Safronova V."/>
            <person name="Belimov A."/>
            <person name="Andronov E."/>
        </authorList>
    </citation>
    <scope>NUCLEOTIDE SEQUENCE [LARGE SCALE GENOMIC DNA]</scope>
    <source>
        <strain evidence="1">Vaf-46</strain>
    </source>
</reference>
<name>A0A179BX79_RHILE</name>
<comment type="caution">
    <text evidence="1">The sequence shown here is derived from an EMBL/GenBank/DDBJ whole genome shotgun (WGS) entry which is preliminary data.</text>
</comment>